<dbReference type="GO" id="GO:0016301">
    <property type="term" value="F:kinase activity"/>
    <property type="evidence" value="ECO:0007669"/>
    <property type="project" value="UniProtKB-KW"/>
</dbReference>
<dbReference type="Proteomes" id="UP000694257">
    <property type="component" value="Chromosome"/>
</dbReference>
<comment type="catalytic activity">
    <reaction evidence="1">
        <text>ATP + protein L-histidine = ADP + protein N-phospho-L-histidine.</text>
        <dbReference type="EC" id="2.7.13.3"/>
    </reaction>
</comment>
<dbReference type="InterPro" id="IPR003594">
    <property type="entry name" value="HATPase_dom"/>
</dbReference>
<keyword evidence="16" id="KW-1185">Reference proteome</keyword>
<dbReference type="EMBL" id="CP078145">
    <property type="protein sequence ID" value="QXN88564.1"/>
    <property type="molecule type" value="Genomic_DNA"/>
</dbReference>
<keyword evidence="3" id="KW-0597">Phosphoprotein</keyword>
<dbReference type="InterPro" id="IPR003660">
    <property type="entry name" value="HAMP_dom"/>
</dbReference>
<feature type="domain" description="Histidine kinase" evidence="13">
    <location>
        <begin position="244"/>
        <end position="453"/>
    </location>
</feature>
<organism evidence="15 16">
    <name type="scientific">Nocardia iowensis</name>
    <dbReference type="NCBI Taxonomy" id="204891"/>
    <lineage>
        <taxon>Bacteria</taxon>
        <taxon>Bacillati</taxon>
        <taxon>Actinomycetota</taxon>
        <taxon>Actinomycetes</taxon>
        <taxon>Mycobacteriales</taxon>
        <taxon>Nocardiaceae</taxon>
        <taxon>Nocardia</taxon>
    </lineage>
</organism>
<feature type="chain" id="PRO_5046445189" description="histidine kinase" evidence="12">
    <location>
        <begin position="22"/>
        <end position="457"/>
    </location>
</feature>
<dbReference type="Pfam" id="PF00672">
    <property type="entry name" value="HAMP"/>
    <property type="match status" value="1"/>
</dbReference>
<feature type="signal peptide" evidence="12">
    <location>
        <begin position="1"/>
        <end position="21"/>
    </location>
</feature>
<evidence type="ECO:0000256" key="2">
    <source>
        <dbReference type="ARBA" id="ARBA00012438"/>
    </source>
</evidence>
<keyword evidence="7 15" id="KW-0418">Kinase</keyword>
<keyword evidence="6" id="KW-0547">Nucleotide-binding</keyword>
<dbReference type="EC" id="2.7.13.3" evidence="2"/>
<dbReference type="Pfam" id="PF00512">
    <property type="entry name" value="HisKA"/>
    <property type="match status" value="1"/>
</dbReference>
<evidence type="ECO:0000259" key="14">
    <source>
        <dbReference type="PROSITE" id="PS50885"/>
    </source>
</evidence>
<evidence type="ECO:0000256" key="9">
    <source>
        <dbReference type="ARBA" id="ARBA00022989"/>
    </source>
</evidence>
<dbReference type="InterPro" id="IPR005467">
    <property type="entry name" value="His_kinase_dom"/>
</dbReference>
<accession>A0ABX8RHZ5</accession>
<proteinExistence type="predicted"/>
<dbReference type="CDD" id="cd06225">
    <property type="entry name" value="HAMP"/>
    <property type="match status" value="1"/>
</dbReference>
<dbReference type="PANTHER" id="PTHR44936:SF9">
    <property type="entry name" value="SENSOR PROTEIN CREC"/>
    <property type="match status" value="1"/>
</dbReference>
<feature type="transmembrane region" description="Helical" evidence="11">
    <location>
        <begin position="156"/>
        <end position="180"/>
    </location>
</feature>
<keyword evidence="5 11" id="KW-0812">Transmembrane</keyword>
<evidence type="ECO:0000256" key="3">
    <source>
        <dbReference type="ARBA" id="ARBA00022553"/>
    </source>
</evidence>
<evidence type="ECO:0000313" key="16">
    <source>
        <dbReference type="Proteomes" id="UP000694257"/>
    </source>
</evidence>
<keyword evidence="8" id="KW-0067">ATP-binding</keyword>
<dbReference type="PROSITE" id="PS50109">
    <property type="entry name" value="HIS_KIN"/>
    <property type="match status" value="1"/>
</dbReference>
<protein>
    <recommendedName>
        <fullName evidence="2">histidine kinase</fullName>
        <ecNumber evidence="2">2.7.13.3</ecNumber>
    </recommendedName>
</protein>
<keyword evidence="10" id="KW-0902">Two-component regulatory system</keyword>
<dbReference type="PANTHER" id="PTHR44936">
    <property type="entry name" value="SENSOR PROTEIN CREC"/>
    <property type="match status" value="1"/>
</dbReference>
<evidence type="ECO:0000256" key="4">
    <source>
        <dbReference type="ARBA" id="ARBA00022679"/>
    </source>
</evidence>
<dbReference type="Pfam" id="PF02518">
    <property type="entry name" value="HATPase_c"/>
    <property type="match status" value="1"/>
</dbReference>
<reference evidence="15 16" key="1">
    <citation type="submission" date="2021-07" db="EMBL/GenBank/DDBJ databases">
        <title>Whole Genome Sequence of Nocardia Iowensis.</title>
        <authorList>
            <person name="Lamm A."/>
            <person name="Collins-Fairclough A.M."/>
            <person name="Bunk B."/>
            <person name="Sproer C."/>
        </authorList>
    </citation>
    <scope>NUCLEOTIDE SEQUENCE [LARGE SCALE GENOMIC DNA]</scope>
    <source>
        <strain evidence="15 16">NRRL 5646</strain>
    </source>
</reference>
<evidence type="ECO:0000256" key="1">
    <source>
        <dbReference type="ARBA" id="ARBA00000085"/>
    </source>
</evidence>
<evidence type="ECO:0000313" key="15">
    <source>
        <dbReference type="EMBL" id="QXN88564.1"/>
    </source>
</evidence>
<evidence type="ECO:0000256" key="7">
    <source>
        <dbReference type="ARBA" id="ARBA00022777"/>
    </source>
</evidence>
<dbReference type="InterPro" id="IPR050980">
    <property type="entry name" value="2C_sensor_his_kinase"/>
</dbReference>
<sequence>MLAFVSASVLSALAVGVTAFAAFHDALLTNVEQQSVDDARSRIGVLAPDLTYPPDQQALDRFRLMVADATLVTYQSLESGDPRGKDLVSPELRGAVGARGVLVFQRVNSSTGPKLVIGTPVVLTGLDGARTPSGLEVYLVRDLEPTARRLDSTLRIAAGAGLLTTLAAVLLALLSVRGVLRPVRHLRDSARQLATGDLGSRAKVHSSDELADLAATFNDMAERLQRSMTELRHREQNSRQFVADVSHELRTPLTTLNAVVDVLRGDADRMTAEQRESTTLAVEEVGRLTRLVEDLLEVSRFDAGTARLQVREVDPREIVEQCLDLRQWRDLVDVSGPRGTTAVLDPRRVDVLVANLVSNALRHGAAPVRVRLTVDETTVRIEVRDSGPGLVEAAIERVFDRLYKHDSARTRSEGSGLGLAIALQHARLHGGDITAGNAADGGAVFVVVLPRYAGGSQ</sequence>
<feature type="domain" description="HAMP" evidence="14">
    <location>
        <begin position="177"/>
        <end position="229"/>
    </location>
</feature>
<name>A0ABX8RHZ5_NOCIO</name>
<dbReference type="CDD" id="cd00075">
    <property type="entry name" value="HATPase"/>
    <property type="match status" value="1"/>
</dbReference>
<keyword evidence="4" id="KW-0808">Transferase</keyword>
<dbReference type="CDD" id="cd00082">
    <property type="entry name" value="HisKA"/>
    <property type="match status" value="1"/>
</dbReference>
<evidence type="ECO:0000256" key="11">
    <source>
        <dbReference type="SAM" id="Phobius"/>
    </source>
</evidence>
<keyword evidence="11" id="KW-0472">Membrane</keyword>
<evidence type="ECO:0000256" key="10">
    <source>
        <dbReference type="ARBA" id="ARBA00023012"/>
    </source>
</evidence>
<dbReference type="PROSITE" id="PS50885">
    <property type="entry name" value="HAMP"/>
    <property type="match status" value="1"/>
</dbReference>
<keyword evidence="9 11" id="KW-1133">Transmembrane helix</keyword>
<dbReference type="RefSeq" id="WP_218469447.1">
    <property type="nucleotide sequence ID" value="NZ_BAABJN010000008.1"/>
</dbReference>
<evidence type="ECO:0000256" key="12">
    <source>
        <dbReference type="SAM" id="SignalP"/>
    </source>
</evidence>
<evidence type="ECO:0000256" key="5">
    <source>
        <dbReference type="ARBA" id="ARBA00022692"/>
    </source>
</evidence>
<keyword evidence="12" id="KW-0732">Signal</keyword>
<dbReference type="InterPro" id="IPR003661">
    <property type="entry name" value="HisK_dim/P_dom"/>
</dbReference>
<dbReference type="SMART" id="SM00387">
    <property type="entry name" value="HATPase_c"/>
    <property type="match status" value="1"/>
</dbReference>
<evidence type="ECO:0000256" key="8">
    <source>
        <dbReference type="ARBA" id="ARBA00022840"/>
    </source>
</evidence>
<dbReference type="SMART" id="SM00304">
    <property type="entry name" value="HAMP"/>
    <property type="match status" value="1"/>
</dbReference>
<gene>
    <name evidence="15" type="ORF">KV110_23515</name>
</gene>
<evidence type="ECO:0000256" key="6">
    <source>
        <dbReference type="ARBA" id="ARBA00022741"/>
    </source>
</evidence>
<dbReference type="SMART" id="SM00388">
    <property type="entry name" value="HisKA"/>
    <property type="match status" value="1"/>
</dbReference>
<evidence type="ECO:0000259" key="13">
    <source>
        <dbReference type="PROSITE" id="PS50109"/>
    </source>
</evidence>